<dbReference type="OrthoDB" id="827255at2"/>
<evidence type="ECO:0000313" key="2">
    <source>
        <dbReference type="Proteomes" id="UP000245370"/>
    </source>
</evidence>
<comment type="caution">
    <text evidence="1">The sequence shown here is derived from an EMBL/GenBank/DDBJ whole genome shotgun (WGS) entry which is preliminary data.</text>
</comment>
<reference evidence="1 2" key="2">
    <citation type="submission" date="2018-05" db="EMBL/GenBank/DDBJ databases">
        <authorList>
            <person name="Lanie J.A."/>
            <person name="Ng W.-L."/>
            <person name="Kazmierczak K.M."/>
            <person name="Andrzejewski T.M."/>
            <person name="Davidsen T.M."/>
            <person name="Wayne K.J."/>
            <person name="Tettelin H."/>
            <person name="Glass J.I."/>
            <person name="Rusch D."/>
            <person name="Podicherti R."/>
            <person name="Tsui H.-C.T."/>
            <person name="Winkler M.E."/>
        </authorList>
    </citation>
    <scope>NUCLEOTIDE SEQUENCE [LARGE SCALE GENOMIC DNA]</scope>
    <source>
        <strain evidence="1 2">C305</strain>
    </source>
</reference>
<dbReference type="Pfam" id="PF10884">
    <property type="entry name" value="DUF2683"/>
    <property type="match status" value="1"/>
</dbReference>
<dbReference type="Proteomes" id="UP000245370">
    <property type="component" value="Unassembled WGS sequence"/>
</dbReference>
<protein>
    <submittedName>
        <fullName evidence="1">Uncharacterized protein</fullName>
    </submittedName>
</protein>
<evidence type="ECO:0000313" key="1">
    <source>
        <dbReference type="EMBL" id="PWH86012.1"/>
    </source>
</evidence>
<keyword evidence="2" id="KW-1185">Reference proteome</keyword>
<organism evidence="1 2">
    <name type="scientific">Brumimicrobium oceani</name>
    <dbReference type="NCBI Taxonomy" id="2100725"/>
    <lineage>
        <taxon>Bacteria</taxon>
        <taxon>Pseudomonadati</taxon>
        <taxon>Bacteroidota</taxon>
        <taxon>Flavobacteriia</taxon>
        <taxon>Flavobacteriales</taxon>
        <taxon>Crocinitomicaceae</taxon>
        <taxon>Brumimicrobium</taxon>
    </lineage>
</organism>
<reference evidence="1 2" key="1">
    <citation type="submission" date="2018-05" db="EMBL/GenBank/DDBJ databases">
        <title>Brumimicrobium oceani sp. nov., isolated from coastal sediment.</title>
        <authorList>
            <person name="Kou Y."/>
        </authorList>
    </citation>
    <scope>NUCLEOTIDE SEQUENCE [LARGE SCALE GENOMIC DNA]</scope>
    <source>
        <strain evidence="1 2">C305</strain>
    </source>
</reference>
<accession>A0A2U2XDY4</accession>
<gene>
    <name evidence="1" type="ORF">DIT68_05505</name>
</gene>
<dbReference type="EMBL" id="QFRJ01000003">
    <property type="protein sequence ID" value="PWH86012.1"/>
    <property type="molecule type" value="Genomic_DNA"/>
</dbReference>
<name>A0A2U2XDY4_9FLAO</name>
<dbReference type="InterPro" id="IPR020271">
    <property type="entry name" value="Uncharacterised_MJ1172"/>
</dbReference>
<dbReference type="AlphaFoldDB" id="A0A2U2XDY4"/>
<proteinExistence type="predicted"/>
<dbReference type="RefSeq" id="WP_109358820.1">
    <property type="nucleotide sequence ID" value="NZ_QFRJ01000003.1"/>
</dbReference>
<sequence length="70" mass="8054">MEANSLFIFHPSSNDEAEALKAIAKAMKIKFEITKDIPYNPDFVKKIQESKKQAKEGKTVQIDLDEIWKD</sequence>